<accession>A0A4Q5M4S3</accession>
<comment type="caution">
    <text evidence="1">The sequence shown here is derived from an EMBL/GenBank/DDBJ whole genome shotgun (WGS) entry which is preliminary data.</text>
</comment>
<evidence type="ECO:0000313" key="2">
    <source>
        <dbReference type="Proteomes" id="UP000293162"/>
    </source>
</evidence>
<dbReference type="Proteomes" id="UP000293162">
    <property type="component" value="Unassembled WGS sequence"/>
</dbReference>
<evidence type="ECO:0000313" key="1">
    <source>
        <dbReference type="EMBL" id="RYU96903.1"/>
    </source>
</evidence>
<dbReference type="EMBL" id="SEWF01000005">
    <property type="protein sequence ID" value="RYU96903.1"/>
    <property type="molecule type" value="Genomic_DNA"/>
</dbReference>
<organism evidence="1 2">
    <name type="scientific">Emticicia agri</name>
    <dbReference type="NCBI Taxonomy" id="2492393"/>
    <lineage>
        <taxon>Bacteria</taxon>
        <taxon>Pseudomonadati</taxon>
        <taxon>Bacteroidota</taxon>
        <taxon>Cytophagia</taxon>
        <taxon>Cytophagales</taxon>
        <taxon>Leadbetterellaceae</taxon>
        <taxon>Emticicia</taxon>
    </lineage>
</organism>
<proteinExistence type="predicted"/>
<name>A0A4Q5M4S3_9BACT</name>
<keyword evidence="2" id="KW-1185">Reference proteome</keyword>
<dbReference type="RefSeq" id="WP_130019858.1">
    <property type="nucleotide sequence ID" value="NZ_SEWF01000005.1"/>
</dbReference>
<dbReference type="AlphaFoldDB" id="A0A4Q5M4S3"/>
<reference evidence="1 2" key="1">
    <citation type="submission" date="2019-02" db="EMBL/GenBank/DDBJ databases">
        <title>Bacterial novel species Emticicia sp. 17J42-9 isolated from soil.</title>
        <authorList>
            <person name="Jung H.-Y."/>
        </authorList>
    </citation>
    <scope>NUCLEOTIDE SEQUENCE [LARGE SCALE GENOMIC DNA]</scope>
    <source>
        <strain evidence="1 2">17J42-9</strain>
    </source>
</reference>
<sequence length="180" mass="20430">MKNYIVFLLILFLLGVGFTPMAQPTLKPSPKLLEAMNKTYFLVGKWKGTGWIQFGPQKHNFIQTENVSLKANNTVVQIEGRGVAADDTNTVIHQAYATVSYDLYNNKYLMRAIRGDGGHVDADFTILADGAIEWKFKNPQAGEIKYTIRLVDNKWVEKGEISRDGQNWIHFFEMSLAKVK</sequence>
<gene>
    <name evidence="1" type="ORF">EWM59_05080</name>
</gene>
<evidence type="ECO:0008006" key="3">
    <source>
        <dbReference type="Google" id="ProtNLM"/>
    </source>
</evidence>
<protein>
    <recommendedName>
        <fullName evidence="3">DUF1579 domain-containing protein</fullName>
    </recommendedName>
</protein>
<dbReference type="OrthoDB" id="1437459at2"/>